<dbReference type="InterPro" id="IPR036526">
    <property type="entry name" value="C-N_Hydrolase_sf"/>
</dbReference>
<dbReference type="SUPFAM" id="SSF51182">
    <property type="entry name" value="RmlC-like cupins"/>
    <property type="match status" value="1"/>
</dbReference>
<dbReference type="Pfam" id="PF12973">
    <property type="entry name" value="Cupin_7"/>
    <property type="match status" value="1"/>
</dbReference>
<dbReference type="PANTHER" id="PTHR46044:SF1">
    <property type="entry name" value="CN HYDROLASE DOMAIN-CONTAINING PROTEIN"/>
    <property type="match status" value="1"/>
</dbReference>
<evidence type="ECO:0000259" key="1">
    <source>
        <dbReference type="Pfam" id="PF12973"/>
    </source>
</evidence>
<sequence>MAHVTSIEGAAAAWETYSEGVEKQVLRAEGGDSRVLLRIAAGQGYPVHAHAVPDEVFVVDGTYVDPGVEQGRAFGPGSYLHYPAGTEHNATSPTGCTILVWSTKAPVKTAGELLGNPDALVLHGGSVITGPDGAIVAGPVYDVEIILTAEIDWARVPEEQMALDVAGHYARPDVRGPTGPR</sequence>
<dbReference type="AlphaFoldDB" id="A0A1G1SY30"/>
<organism evidence="2 3">
    <name type="scientific">Hymenobacter lapidarius</name>
    <dbReference type="NCBI Taxonomy" id="1908237"/>
    <lineage>
        <taxon>Bacteria</taxon>
        <taxon>Pseudomonadati</taxon>
        <taxon>Bacteroidota</taxon>
        <taxon>Cytophagia</taxon>
        <taxon>Cytophagales</taxon>
        <taxon>Hymenobacteraceae</taxon>
        <taxon>Hymenobacter</taxon>
    </lineage>
</organism>
<dbReference type="InterPro" id="IPR044149">
    <property type="entry name" value="Nitrilases_CHs"/>
</dbReference>
<dbReference type="EMBL" id="MDZB01000130">
    <property type="protein sequence ID" value="OGX83525.1"/>
    <property type="molecule type" value="Genomic_DNA"/>
</dbReference>
<dbReference type="Gene3D" id="2.60.120.10">
    <property type="entry name" value="Jelly Rolls"/>
    <property type="match status" value="1"/>
</dbReference>
<keyword evidence="3" id="KW-1185">Reference proteome</keyword>
<evidence type="ECO:0000313" key="3">
    <source>
        <dbReference type="Proteomes" id="UP000176294"/>
    </source>
</evidence>
<dbReference type="InterPro" id="IPR025979">
    <property type="entry name" value="ChrR-like_cupin_dom"/>
</dbReference>
<comment type="caution">
    <text evidence="2">The sequence shown here is derived from an EMBL/GenBank/DDBJ whole genome shotgun (WGS) entry which is preliminary data.</text>
</comment>
<dbReference type="SUPFAM" id="SSF56317">
    <property type="entry name" value="Carbon-nitrogen hydrolase"/>
    <property type="match status" value="1"/>
</dbReference>
<feature type="domain" description="ChrR-like cupin" evidence="1">
    <location>
        <begin position="7"/>
        <end position="100"/>
    </location>
</feature>
<reference evidence="2 3" key="1">
    <citation type="submission" date="2016-08" db="EMBL/GenBank/DDBJ databases">
        <title>Hymenobacter coccineus sp. nov., Hymenobacter lapidarius sp. nov. and Hymenobacter glacialis sp. nov., isolated from Antarctic soil.</title>
        <authorList>
            <person name="Sedlacek I."/>
            <person name="Kralova S."/>
            <person name="Kyrova K."/>
            <person name="Maslanova I."/>
            <person name="Stankova E."/>
            <person name="Vrbovska V."/>
            <person name="Nemec M."/>
            <person name="Bartak M."/>
            <person name="Svec P."/>
            <person name="Busse H.-J."/>
            <person name="Pantucek R."/>
        </authorList>
    </citation>
    <scope>NUCLEOTIDE SEQUENCE [LARGE SCALE GENOMIC DNA]</scope>
    <source>
        <strain evidence="2 3">CCM 8643</strain>
    </source>
</reference>
<name>A0A1G1SY30_9BACT</name>
<dbReference type="STRING" id="1908237.BEN47_17475"/>
<protein>
    <recommendedName>
        <fullName evidence="1">ChrR-like cupin domain-containing protein</fullName>
    </recommendedName>
</protein>
<dbReference type="InterPro" id="IPR011051">
    <property type="entry name" value="RmlC_Cupin_sf"/>
</dbReference>
<dbReference type="RefSeq" id="WP_070729204.1">
    <property type="nucleotide sequence ID" value="NZ_MDZB01000130.1"/>
</dbReference>
<dbReference type="OrthoDB" id="2620172at2"/>
<dbReference type="InterPro" id="IPR014710">
    <property type="entry name" value="RmlC-like_jellyroll"/>
</dbReference>
<evidence type="ECO:0000313" key="2">
    <source>
        <dbReference type="EMBL" id="OGX83525.1"/>
    </source>
</evidence>
<gene>
    <name evidence="2" type="ORF">BEN47_17475</name>
</gene>
<dbReference type="PANTHER" id="PTHR46044">
    <property type="entry name" value="NITRILASE"/>
    <property type="match status" value="1"/>
</dbReference>
<proteinExistence type="predicted"/>
<dbReference type="GO" id="GO:0003824">
    <property type="term" value="F:catalytic activity"/>
    <property type="evidence" value="ECO:0007669"/>
    <property type="project" value="InterPro"/>
</dbReference>
<dbReference type="Proteomes" id="UP000176294">
    <property type="component" value="Unassembled WGS sequence"/>
</dbReference>
<accession>A0A1G1SY30</accession>